<evidence type="ECO:0000313" key="2">
    <source>
        <dbReference type="EMBL" id="GJE92354.1"/>
    </source>
</evidence>
<evidence type="ECO:0000313" key="3">
    <source>
        <dbReference type="Proteomes" id="UP000703269"/>
    </source>
</evidence>
<dbReference type="OrthoDB" id="3687641at2759"/>
<proteinExistence type="inferred from homology"/>
<keyword evidence="3" id="KW-1185">Reference proteome</keyword>
<dbReference type="InterPro" id="IPR021765">
    <property type="entry name" value="UstYa-like"/>
</dbReference>
<accession>A0A9P3GDI2</accession>
<dbReference type="Pfam" id="PF11807">
    <property type="entry name" value="UstYa"/>
    <property type="match status" value="1"/>
</dbReference>
<organism evidence="2 3">
    <name type="scientific">Phanerochaete sordida</name>
    <dbReference type="NCBI Taxonomy" id="48140"/>
    <lineage>
        <taxon>Eukaryota</taxon>
        <taxon>Fungi</taxon>
        <taxon>Dikarya</taxon>
        <taxon>Basidiomycota</taxon>
        <taxon>Agaricomycotina</taxon>
        <taxon>Agaricomycetes</taxon>
        <taxon>Polyporales</taxon>
        <taxon>Phanerochaetaceae</taxon>
        <taxon>Phanerochaete</taxon>
    </lineage>
</organism>
<comment type="similarity">
    <text evidence="1">Belongs to the ustYa family.</text>
</comment>
<dbReference type="Proteomes" id="UP000703269">
    <property type="component" value="Unassembled WGS sequence"/>
</dbReference>
<reference evidence="2 3" key="1">
    <citation type="submission" date="2021-08" db="EMBL/GenBank/DDBJ databases">
        <title>Draft Genome Sequence of Phanerochaete sordida strain YK-624.</title>
        <authorList>
            <person name="Mori T."/>
            <person name="Dohra H."/>
            <person name="Suzuki T."/>
            <person name="Kawagishi H."/>
            <person name="Hirai H."/>
        </authorList>
    </citation>
    <scope>NUCLEOTIDE SEQUENCE [LARGE SCALE GENOMIC DNA]</scope>
    <source>
        <strain evidence="2 3">YK-624</strain>
    </source>
</reference>
<name>A0A9P3GDI2_9APHY</name>
<comment type="caution">
    <text evidence="2">The sequence shown here is derived from an EMBL/GenBank/DDBJ whole genome shotgun (WGS) entry which is preliminary data.</text>
</comment>
<gene>
    <name evidence="2" type="ORF">PsYK624_085080</name>
</gene>
<dbReference type="PANTHER" id="PTHR33365:SF13">
    <property type="entry name" value="TAT PATHWAY SIGNAL SEQUENCE"/>
    <property type="match status" value="1"/>
</dbReference>
<protein>
    <submittedName>
        <fullName evidence="2">Uncharacterized protein</fullName>
    </submittedName>
</protein>
<dbReference type="EMBL" id="BPQB01000026">
    <property type="protein sequence ID" value="GJE92354.1"/>
    <property type="molecule type" value="Genomic_DNA"/>
</dbReference>
<dbReference type="AlphaFoldDB" id="A0A9P3GDI2"/>
<evidence type="ECO:0000256" key="1">
    <source>
        <dbReference type="ARBA" id="ARBA00035112"/>
    </source>
</evidence>
<dbReference type="PANTHER" id="PTHR33365">
    <property type="entry name" value="YALI0B05434P"/>
    <property type="match status" value="1"/>
</dbReference>
<dbReference type="GO" id="GO:0043386">
    <property type="term" value="P:mycotoxin biosynthetic process"/>
    <property type="evidence" value="ECO:0007669"/>
    <property type="project" value="InterPro"/>
</dbReference>
<sequence length="142" mass="16624">MLAVHETNEWPSIEKKEVLLLFDNWTRYKLNSTQEWAALYPGDGVVHLGTAHEPYTVAMLHELRCLDMVRHALTLPRAARDMALAARCMNYLRQALMCRGDTQLDPYQYTHAVRAVQTDVIRRCHDWRAVYDRVKEIQQGER</sequence>